<gene>
    <name evidence="1" type="ORF">SHI21_04955</name>
</gene>
<proteinExistence type="predicted"/>
<name>A0ABU5VR67_9BACT</name>
<reference evidence="1 2" key="1">
    <citation type="submission" date="2023-11" db="EMBL/GenBank/DDBJ databases">
        <title>A Novel Polar Bacteriovorax (B. antarcticus) Isolated from the Biocrust in Antarctica.</title>
        <authorList>
            <person name="Mun W."/>
            <person name="Choi S.Y."/>
            <person name="Mitchell R.J."/>
        </authorList>
    </citation>
    <scope>NUCLEOTIDE SEQUENCE [LARGE SCALE GENOMIC DNA]</scope>
    <source>
        <strain evidence="1 2">PP10</strain>
    </source>
</reference>
<dbReference type="Proteomes" id="UP001302274">
    <property type="component" value="Unassembled WGS sequence"/>
</dbReference>
<accession>A0ABU5VR67</accession>
<keyword evidence="2" id="KW-1185">Reference proteome</keyword>
<organism evidence="1 2">
    <name type="scientific">Bacteriovorax antarcticus</name>
    <dbReference type="NCBI Taxonomy" id="3088717"/>
    <lineage>
        <taxon>Bacteria</taxon>
        <taxon>Pseudomonadati</taxon>
        <taxon>Bdellovibrionota</taxon>
        <taxon>Bacteriovoracia</taxon>
        <taxon>Bacteriovoracales</taxon>
        <taxon>Bacteriovoracaceae</taxon>
        <taxon>Bacteriovorax</taxon>
    </lineage>
</organism>
<dbReference type="RefSeq" id="WP_323575093.1">
    <property type="nucleotide sequence ID" value="NZ_JAYGJQ010000001.1"/>
</dbReference>
<evidence type="ECO:0000313" key="2">
    <source>
        <dbReference type="Proteomes" id="UP001302274"/>
    </source>
</evidence>
<sequence>MRLVVIDQKVSVALLLSDINEVKEISSVFKKLGVIPHFYEDLKTFWSGTLERMPALCIVDVKKMSEGDLVLRNHPAVMAEEMPLLFYYTPNTEPLLVSTHHFYHLGVLKQSTNYEGPLKAILKRLNKVSALEQHYHMLKVTTVAQKEQIERLEIALREEERADNYQSMVKNVCLEFEKYRFETDFFRALEKVFHGVDEIDEFAFLELSFNGQKLISPISHVQKFRNIPSLWLGQACINGIELFAQNMATQVTVDIMGGDLVSLLIKGSEGKPEKMIFIKAKNETFYNNFDWNLLEAYLNGFYATFKNKLSTPINTDRRFSSAFEAMSYIDQFLFGQTVSEVTANKNLNDMRLVDLDLASLIQVVLKKGGNRFFWNRFSTEFINKLEIQSRTDFRFFEYGVGNIGFLVKASDLDVFFDQLKDFANRFQYWKYFEDTEGVLAQLIQPKVTMSPLSAHAYLSKVLKAEHEVRENTKDQKKAWTFVEPKTSLDM</sequence>
<dbReference type="EMBL" id="JAYGJQ010000001">
    <property type="protein sequence ID" value="MEA9355533.1"/>
    <property type="molecule type" value="Genomic_DNA"/>
</dbReference>
<protein>
    <submittedName>
        <fullName evidence="1">Uncharacterized protein</fullName>
    </submittedName>
</protein>
<comment type="caution">
    <text evidence="1">The sequence shown here is derived from an EMBL/GenBank/DDBJ whole genome shotgun (WGS) entry which is preliminary data.</text>
</comment>
<evidence type="ECO:0000313" key="1">
    <source>
        <dbReference type="EMBL" id="MEA9355533.1"/>
    </source>
</evidence>